<feature type="chain" id="PRO_5006058938" description="RxLR-like protein" evidence="1">
    <location>
        <begin position="17"/>
        <end position="60"/>
    </location>
</feature>
<keyword evidence="3" id="KW-1185">Reference proteome</keyword>
<feature type="signal peptide" evidence="1">
    <location>
        <begin position="1"/>
        <end position="16"/>
    </location>
</feature>
<protein>
    <recommendedName>
        <fullName evidence="4">RxLR-like protein</fullName>
    </recommendedName>
</protein>
<keyword evidence="1" id="KW-0732">Signal</keyword>
<evidence type="ECO:0008006" key="4">
    <source>
        <dbReference type="Google" id="ProtNLM"/>
    </source>
</evidence>
<evidence type="ECO:0000313" key="2">
    <source>
        <dbReference type="EMBL" id="CEG44202.1"/>
    </source>
</evidence>
<organism evidence="2 3">
    <name type="scientific">Plasmopara halstedii</name>
    <name type="common">Downy mildew of sunflower</name>
    <dbReference type="NCBI Taxonomy" id="4781"/>
    <lineage>
        <taxon>Eukaryota</taxon>
        <taxon>Sar</taxon>
        <taxon>Stramenopiles</taxon>
        <taxon>Oomycota</taxon>
        <taxon>Peronosporomycetes</taxon>
        <taxon>Peronosporales</taxon>
        <taxon>Peronosporaceae</taxon>
        <taxon>Plasmopara</taxon>
    </lineage>
</organism>
<accession>A0A0P1AUA4</accession>
<evidence type="ECO:0000313" key="3">
    <source>
        <dbReference type="Proteomes" id="UP000054928"/>
    </source>
</evidence>
<evidence type="ECO:0000256" key="1">
    <source>
        <dbReference type="SAM" id="SignalP"/>
    </source>
</evidence>
<dbReference type="AlphaFoldDB" id="A0A0P1AUA4"/>
<proteinExistence type="predicted"/>
<name>A0A0P1AUA4_PLAHL</name>
<reference evidence="3" key="1">
    <citation type="submission" date="2014-09" db="EMBL/GenBank/DDBJ databases">
        <authorList>
            <person name="Sharma Rahul"/>
            <person name="Thines Marco"/>
        </authorList>
    </citation>
    <scope>NUCLEOTIDE SEQUENCE [LARGE SCALE GENOMIC DNA]</scope>
</reference>
<dbReference type="EMBL" id="CCYD01000810">
    <property type="protein sequence ID" value="CEG44202.1"/>
    <property type="molecule type" value="Genomic_DNA"/>
</dbReference>
<dbReference type="RefSeq" id="XP_024580571.1">
    <property type="nucleotide sequence ID" value="XM_024730278.1"/>
</dbReference>
<dbReference type="Proteomes" id="UP000054928">
    <property type="component" value="Unassembled WGS sequence"/>
</dbReference>
<dbReference type="GeneID" id="36409515"/>
<sequence>MLQAAELLSISTTLLALTSVAVQCLLQDGVIGIAFAQVWRQILEPLPWTTNNKAKAHFVF</sequence>